<feature type="compositionally biased region" description="Basic residues" evidence="1">
    <location>
        <begin position="1"/>
        <end position="12"/>
    </location>
</feature>
<protein>
    <submittedName>
        <fullName evidence="2">Uncharacterized protein</fullName>
    </submittedName>
</protein>
<comment type="caution">
    <text evidence="2">The sequence shown here is derived from an EMBL/GenBank/DDBJ whole genome shotgun (WGS) entry which is preliminary data.</text>
</comment>
<reference evidence="2" key="1">
    <citation type="journal article" date="2021" name="bioRxiv">
        <title>Whole Genome Assembly and Annotation of Northern Wild Rice, Zizania palustris L., Supports a Whole Genome Duplication in the Zizania Genus.</title>
        <authorList>
            <person name="Haas M."/>
            <person name="Kono T."/>
            <person name="Macchietto M."/>
            <person name="Millas R."/>
            <person name="McGilp L."/>
            <person name="Shao M."/>
            <person name="Duquette J."/>
            <person name="Hirsch C.N."/>
            <person name="Kimball J."/>
        </authorList>
    </citation>
    <scope>NUCLEOTIDE SEQUENCE</scope>
    <source>
        <tissue evidence="2">Fresh leaf tissue</tissue>
    </source>
</reference>
<dbReference type="EMBL" id="JAAALK010000287">
    <property type="protein sequence ID" value="KAG8059988.1"/>
    <property type="molecule type" value="Genomic_DNA"/>
</dbReference>
<feature type="region of interest" description="Disordered" evidence="1">
    <location>
        <begin position="1"/>
        <end position="54"/>
    </location>
</feature>
<gene>
    <name evidence="3" type="ORF">GUJ93_ZPchr0002g26541</name>
    <name evidence="2" type="ORF">GUJ93_ZPchr2150g28994</name>
</gene>
<proteinExistence type="predicted"/>
<evidence type="ECO:0000313" key="4">
    <source>
        <dbReference type="Proteomes" id="UP000729402"/>
    </source>
</evidence>
<dbReference type="Proteomes" id="UP000729402">
    <property type="component" value="Unassembled WGS sequence"/>
</dbReference>
<dbReference type="AlphaFoldDB" id="A0A8J5QXE1"/>
<evidence type="ECO:0000313" key="3">
    <source>
        <dbReference type="EMBL" id="KAG8059988.1"/>
    </source>
</evidence>
<evidence type="ECO:0000313" key="2">
    <source>
        <dbReference type="EMBL" id="KAG8037962.1"/>
    </source>
</evidence>
<organism evidence="2 4">
    <name type="scientific">Zizania palustris</name>
    <name type="common">Northern wild rice</name>
    <dbReference type="NCBI Taxonomy" id="103762"/>
    <lineage>
        <taxon>Eukaryota</taxon>
        <taxon>Viridiplantae</taxon>
        <taxon>Streptophyta</taxon>
        <taxon>Embryophyta</taxon>
        <taxon>Tracheophyta</taxon>
        <taxon>Spermatophyta</taxon>
        <taxon>Magnoliopsida</taxon>
        <taxon>Liliopsida</taxon>
        <taxon>Poales</taxon>
        <taxon>Poaceae</taxon>
        <taxon>BOP clade</taxon>
        <taxon>Oryzoideae</taxon>
        <taxon>Oryzeae</taxon>
        <taxon>Zizaniinae</taxon>
        <taxon>Zizania</taxon>
    </lineage>
</organism>
<sequence length="84" mass="8730">MPSGLRPRRTMARARLDLGAEEEHEGKEEQRHVGHTVGELPPPTPAPGGLTEELGGGSSWTCFSEGSSSSLEAPAACVAVACCK</sequence>
<accession>A0A8J5QXE1</accession>
<reference evidence="2" key="2">
    <citation type="submission" date="2021-02" db="EMBL/GenBank/DDBJ databases">
        <authorList>
            <person name="Kimball J.A."/>
            <person name="Haas M.W."/>
            <person name="Macchietto M."/>
            <person name="Kono T."/>
            <person name="Duquette J."/>
            <person name="Shao M."/>
        </authorList>
    </citation>
    <scope>NUCLEOTIDE SEQUENCE</scope>
    <source>
        <tissue evidence="2">Fresh leaf tissue</tissue>
    </source>
</reference>
<evidence type="ECO:0000256" key="1">
    <source>
        <dbReference type="SAM" id="MobiDB-lite"/>
    </source>
</evidence>
<dbReference type="EMBL" id="JAAALK010002050">
    <property type="protein sequence ID" value="KAG8037962.1"/>
    <property type="molecule type" value="Genomic_DNA"/>
</dbReference>
<name>A0A8J5QXE1_ZIZPA</name>
<keyword evidence="4" id="KW-1185">Reference proteome</keyword>